<proteinExistence type="predicted"/>
<dbReference type="OrthoDB" id="999492at2759"/>
<reference evidence="3" key="1">
    <citation type="journal article" date="2019" name="Plant Biotechnol. J.">
        <title>Genome sequencing of the Australian wild diploid species Gossypium australe highlights disease resistance and delayed gland morphogenesis.</title>
        <authorList>
            <person name="Cai Y."/>
            <person name="Cai X."/>
            <person name="Wang Q."/>
            <person name="Wang P."/>
            <person name="Zhang Y."/>
            <person name="Cai C."/>
            <person name="Xu Y."/>
            <person name="Wang K."/>
            <person name="Zhou Z."/>
            <person name="Wang C."/>
            <person name="Geng S."/>
            <person name="Li B."/>
            <person name="Dong Q."/>
            <person name="Hou Y."/>
            <person name="Wang H."/>
            <person name="Ai P."/>
            <person name="Liu Z."/>
            <person name="Yi F."/>
            <person name="Sun M."/>
            <person name="An G."/>
            <person name="Cheng J."/>
            <person name="Zhang Y."/>
            <person name="Shi Q."/>
            <person name="Xie Y."/>
            <person name="Shi X."/>
            <person name="Chang Y."/>
            <person name="Huang F."/>
            <person name="Chen Y."/>
            <person name="Hong S."/>
            <person name="Mi L."/>
            <person name="Sun Q."/>
            <person name="Zhang L."/>
            <person name="Zhou B."/>
            <person name="Peng R."/>
            <person name="Zhang X."/>
            <person name="Liu F."/>
        </authorList>
    </citation>
    <scope>NUCLEOTIDE SEQUENCE [LARGE SCALE GENOMIC DNA]</scope>
    <source>
        <strain evidence="3">cv. PA1801</strain>
    </source>
</reference>
<evidence type="ECO:0000313" key="3">
    <source>
        <dbReference type="Proteomes" id="UP000325315"/>
    </source>
</evidence>
<name>A0A5B6WEY6_9ROSI</name>
<dbReference type="PANTHER" id="PTHR32108:SF5">
    <property type="entry name" value="DYNACTIN SUBUNIT 1-LIKE"/>
    <property type="match status" value="1"/>
</dbReference>
<dbReference type="EMBL" id="SMMG02000003">
    <property type="protein sequence ID" value="KAA3479765.1"/>
    <property type="molecule type" value="Genomic_DNA"/>
</dbReference>
<gene>
    <name evidence="2" type="ORF">EPI10_020250</name>
</gene>
<evidence type="ECO:0000313" key="2">
    <source>
        <dbReference type="EMBL" id="KAA3479765.1"/>
    </source>
</evidence>
<evidence type="ECO:0000256" key="1">
    <source>
        <dbReference type="SAM" id="MobiDB-lite"/>
    </source>
</evidence>
<dbReference type="AlphaFoldDB" id="A0A5B6WEY6"/>
<protein>
    <submittedName>
        <fullName evidence="2">Uncharacterized protein</fullName>
    </submittedName>
</protein>
<comment type="caution">
    <text evidence="2">The sequence shown here is derived from an EMBL/GenBank/DDBJ whole genome shotgun (WGS) entry which is preliminary data.</text>
</comment>
<feature type="region of interest" description="Disordered" evidence="1">
    <location>
        <begin position="1"/>
        <end position="23"/>
    </location>
</feature>
<dbReference type="Proteomes" id="UP000325315">
    <property type="component" value="Unassembled WGS sequence"/>
</dbReference>
<organism evidence="2 3">
    <name type="scientific">Gossypium australe</name>
    <dbReference type="NCBI Taxonomy" id="47621"/>
    <lineage>
        <taxon>Eukaryota</taxon>
        <taxon>Viridiplantae</taxon>
        <taxon>Streptophyta</taxon>
        <taxon>Embryophyta</taxon>
        <taxon>Tracheophyta</taxon>
        <taxon>Spermatophyta</taxon>
        <taxon>Magnoliopsida</taxon>
        <taxon>eudicotyledons</taxon>
        <taxon>Gunneridae</taxon>
        <taxon>Pentapetalae</taxon>
        <taxon>rosids</taxon>
        <taxon>malvids</taxon>
        <taxon>Malvales</taxon>
        <taxon>Malvaceae</taxon>
        <taxon>Malvoideae</taxon>
        <taxon>Gossypium</taxon>
    </lineage>
</organism>
<sequence length="245" mass="27812">MGVVKVNDTEHPLPNHANNGVNMMGEKAGKRVKMNVEEIKTPLRWVWKQIINIGLITQQPRGELEGAERYCEFHAETGHNIQEYLKFRAIVQNLMDNKEMEFYEEIGGPEEGEVHASEEGSSRRIYGGNRLAVIISRPRTVETGVSITPKVIIQKPAASPYNDNKKVQWSYDCKVVILGKENPFNATEEDRDRGFFTRSGKRYTPNTRAEAAKGKAVAIERREERTIEPEIFVNEPVTENGLRSS</sequence>
<keyword evidence="3" id="KW-1185">Reference proteome</keyword>
<accession>A0A5B6WEY6</accession>
<dbReference type="PANTHER" id="PTHR32108">
    <property type="entry name" value="DNA-DIRECTED RNA POLYMERASE SUBUNIT ALPHA"/>
    <property type="match status" value="1"/>
</dbReference>